<comment type="caution">
    <text evidence="2">The sequence shown here is derived from an EMBL/GenBank/DDBJ whole genome shotgun (WGS) entry which is preliminary data.</text>
</comment>
<gene>
    <name evidence="2" type="ORF">PVAP13_5KG216714</name>
</gene>
<feature type="region of interest" description="Disordered" evidence="1">
    <location>
        <begin position="18"/>
        <end position="38"/>
    </location>
</feature>
<accession>A0A8T0SIT5</accession>
<evidence type="ECO:0000313" key="2">
    <source>
        <dbReference type="EMBL" id="KAG2597015.1"/>
    </source>
</evidence>
<evidence type="ECO:0000256" key="1">
    <source>
        <dbReference type="SAM" id="MobiDB-lite"/>
    </source>
</evidence>
<reference evidence="2" key="1">
    <citation type="submission" date="2020-05" db="EMBL/GenBank/DDBJ databases">
        <title>WGS assembly of Panicum virgatum.</title>
        <authorList>
            <person name="Lovell J.T."/>
            <person name="Jenkins J."/>
            <person name="Shu S."/>
            <person name="Juenger T.E."/>
            <person name="Schmutz J."/>
        </authorList>
    </citation>
    <scope>NUCLEOTIDE SEQUENCE</scope>
    <source>
        <strain evidence="2">AP13</strain>
    </source>
</reference>
<dbReference type="AlphaFoldDB" id="A0A8T0SIT5"/>
<evidence type="ECO:0000313" key="3">
    <source>
        <dbReference type="Proteomes" id="UP000823388"/>
    </source>
</evidence>
<protein>
    <submittedName>
        <fullName evidence="2">Uncharacterized protein</fullName>
    </submittedName>
</protein>
<dbReference type="EMBL" id="CM029045">
    <property type="protein sequence ID" value="KAG2597015.1"/>
    <property type="molecule type" value="Genomic_DNA"/>
</dbReference>
<keyword evidence="3" id="KW-1185">Reference proteome</keyword>
<name>A0A8T0SIT5_PANVG</name>
<dbReference type="Proteomes" id="UP000823388">
    <property type="component" value="Chromosome 5K"/>
</dbReference>
<sequence>MHPLQALSPPVLIIHAHPSASAYPGPSPPPAERSPPTAAVALSLSLSPPLQIDLRPPLARFPPTMPTDTALPLSLDLEDFKVYVTPSCSLRFHSDSDSLRRDELSPVWYRGTSRSMRCSGA</sequence>
<proteinExistence type="predicted"/>
<organism evidence="2 3">
    <name type="scientific">Panicum virgatum</name>
    <name type="common">Blackwell switchgrass</name>
    <dbReference type="NCBI Taxonomy" id="38727"/>
    <lineage>
        <taxon>Eukaryota</taxon>
        <taxon>Viridiplantae</taxon>
        <taxon>Streptophyta</taxon>
        <taxon>Embryophyta</taxon>
        <taxon>Tracheophyta</taxon>
        <taxon>Spermatophyta</taxon>
        <taxon>Magnoliopsida</taxon>
        <taxon>Liliopsida</taxon>
        <taxon>Poales</taxon>
        <taxon>Poaceae</taxon>
        <taxon>PACMAD clade</taxon>
        <taxon>Panicoideae</taxon>
        <taxon>Panicodae</taxon>
        <taxon>Paniceae</taxon>
        <taxon>Panicinae</taxon>
        <taxon>Panicum</taxon>
        <taxon>Panicum sect. Hiantes</taxon>
    </lineage>
</organism>